<dbReference type="GO" id="GO:0004722">
    <property type="term" value="F:protein serine/threonine phosphatase activity"/>
    <property type="evidence" value="ECO:0007669"/>
    <property type="project" value="UniProtKB-EC"/>
</dbReference>
<gene>
    <name evidence="4" type="ORF">ACFY35_09365</name>
</gene>
<protein>
    <submittedName>
        <fullName evidence="4">PP2C family protein-serine/threonine phosphatase</fullName>
        <ecNumber evidence="4">3.1.3.16</ecNumber>
    </submittedName>
</protein>
<evidence type="ECO:0000313" key="4">
    <source>
        <dbReference type="EMBL" id="MFF5289636.1"/>
    </source>
</evidence>
<keyword evidence="5" id="KW-1185">Reference proteome</keyword>
<dbReference type="Proteomes" id="UP001602245">
    <property type="component" value="Unassembled WGS sequence"/>
</dbReference>
<dbReference type="PROSITE" id="PS50112">
    <property type="entry name" value="PAS"/>
    <property type="match status" value="1"/>
</dbReference>
<feature type="domain" description="PPM-type phosphatase" evidence="3">
    <location>
        <begin position="164"/>
        <end position="379"/>
    </location>
</feature>
<evidence type="ECO:0000259" key="3">
    <source>
        <dbReference type="PROSITE" id="PS51746"/>
    </source>
</evidence>
<dbReference type="InterPro" id="IPR035965">
    <property type="entry name" value="PAS-like_dom_sf"/>
</dbReference>
<keyword evidence="1 4" id="KW-0378">Hydrolase</keyword>
<dbReference type="CDD" id="cd00130">
    <property type="entry name" value="PAS"/>
    <property type="match status" value="1"/>
</dbReference>
<dbReference type="EC" id="3.1.3.16" evidence="4"/>
<dbReference type="EMBL" id="JBIAZU010000002">
    <property type="protein sequence ID" value="MFF5289636.1"/>
    <property type="molecule type" value="Genomic_DNA"/>
</dbReference>
<feature type="domain" description="PAS" evidence="2">
    <location>
        <begin position="1"/>
        <end position="55"/>
    </location>
</feature>
<reference evidence="4 5" key="1">
    <citation type="submission" date="2024-10" db="EMBL/GenBank/DDBJ databases">
        <title>The Natural Products Discovery Center: Release of the First 8490 Sequenced Strains for Exploring Actinobacteria Biosynthetic Diversity.</title>
        <authorList>
            <person name="Kalkreuter E."/>
            <person name="Kautsar S.A."/>
            <person name="Yang D."/>
            <person name="Bader C.D."/>
            <person name="Teijaro C.N."/>
            <person name="Fluegel L."/>
            <person name="Davis C.M."/>
            <person name="Simpson J.R."/>
            <person name="Lauterbach L."/>
            <person name="Steele A.D."/>
            <person name="Gui C."/>
            <person name="Meng S."/>
            <person name="Li G."/>
            <person name="Viehrig K."/>
            <person name="Ye F."/>
            <person name="Su P."/>
            <person name="Kiefer A.F."/>
            <person name="Nichols A."/>
            <person name="Cepeda A.J."/>
            <person name="Yan W."/>
            <person name="Fan B."/>
            <person name="Jiang Y."/>
            <person name="Adhikari A."/>
            <person name="Zheng C.-J."/>
            <person name="Schuster L."/>
            <person name="Cowan T.M."/>
            <person name="Smanski M.J."/>
            <person name="Chevrette M.G."/>
            <person name="De Carvalho L.P.S."/>
            <person name="Shen B."/>
        </authorList>
    </citation>
    <scope>NUCLEOTIDE SEQUENCE [LARGE SCALE GENOMIC DNA]</scope>
    <source>
        <strain evidence="4 5">NPDC000087</strain>
    </source>
</reference>
<dbReference type="InterPro" id="IPR036457">
    <property type="entry name" value="PPM-type-like_dom_sf"/>
</dbReference>
<dbReference type="Pfam" id="PF07228">
    <property type="entry name" value="SpoIIE"/>
    <property type="match status" value="1"/>
</dbReference>
<accession>A0ABW6WBU4</accession>
<dbReference type="SUPFAM" id="SSF81606">
    <property type="entry name" value="PP2C-like"/>
    <property type="match status" value="1"/>
</dbReference>
<organism evidence="4 5">
    <name type="scientific">Paractinoplanes globisporus</name>
    <dbReference type="NCBI Taxonomy" id="113565"/>
    <lineage>
        <taxon>Bacteria</taxon>
        <taxon>Bacillati</taxon>
        <taxon>Actinomycetota</taxon>
        <taxon>Actinomycetes</taxon>
        <taxon>Micromonosporales</taxon>
        <taxon>Micromonosporaceae</taxon>
        <taxon>Paractinoplanes</taxon>
    </lineage>
</organism>
<comment type="caution">
    <text evidence="4">The sequence shown here is derived from an EMBL/GenBank/DDBJ whole genome shotgun (WGS) entry which is preliminary data.</text>
</comment>
<evidence type="ECO:0000256" key="1">
    <source>
        <dbReference type="ARBA" id="ARBA00022801"/>
    </source>
</evidence>
<sequence length="380" mass="40938">MEDDLDDLYDNAPCGFLSTLPDGTIAKVNATLLAWLGYTGADLIGRRRFVDLLAPGSRLLYETRYVPLLRLEGEARGVALEMLAGDDPVLPVLITSTVKTGRDGVPLLIRTTVFDARERRAYENELLLARQAADRERDRLRLLVGGLQRSLLPASLAVPPGMTTASHYRMAAPDEVGGDFYDLFRLPDDRWGFFLGDVRGKGIAAAAVTAAARYTLRAAAVYDPEPAAVLRNLNTVLYQDYAAPEHRHCTVIFGVLERQGDGFTATVASGGHPPALVVRADGSAAYHPTMGGTLIGILAEPRLVTRTISLRAGDTLILYSDGLTEARTRTGRRYGDESLRQFVRNLGPAGAAAVVDALSGLLTTFAEVDDDVAVIALTVT</sequence>
<dbReference type="SMART" id="SM00331">
    <property type="entry name" value="PP2C_SIG"/>
    <property type="match status" value="1"/>
</dbReference>
<dbReference type="PROSITE" id="PS51746">
    <property type="entry name" value="PPM_2"/>
    <property type="match status" value="1"/>
</dbReference>
<dbReference type="Gene3D" id="3.60.40.10">
    <property type="entry name" value="PPM-type phosphatase domain"/>
    <property type="match status" value="1"/>
</dbReference>
<evidence type="ECO:0000259" key="2">
    <source>
        <dbReference type="PROSITE" id="PS50112"/>
    </source>
</evidence>
<dbReference type="PANTHER" id="PTHR43156">
    <property type="entry name" value="STAGE II SPORULATION PROTEIN E-RELATED"/>
    <property type="match status" value="1"/>
</dbReference>
<dbReference type="InterPro" id="IPR052016">
    <property type="entry name" value="Bact_Sigma-Reg"/>
</dbReference>
<dbReference type="RefSeq" id="WP_245577687.1">
    <property type="nucleotide sequence ID" value="NZ_JBIAZU010000002.1"/>
</dbReference>
<dbReference type="InterPro" id="IPR001932">
    <property type="entry name" value="PPM-type_phosphatase-like_dom"/>
</dbReference>
<proteinExistence type="predicted"/>
<dbReference type="InterPro" id="IPR000014">
    <property type="entry name" value="PAS"/>
</dbReference>
<name>A0ABW6WBU4_9ACTN</name>
<dbReference type="SMART" id="SM00091">
    <property type="entry name" value="PAS"/>
    <property type="match status" value="1"/>
</dbReference>
<evidence type="ECO:0000313" key="5">
    <source>
        <dbReference type="Proteomes" id="UP001602245"/>
    </source>
</evidence>
<dbReference type="SUPFAM" id="SSF55785">
    <property type="entry name" value="PYP-like sensor domain (PAS domain)"/>
    <property type="match status" value="1"/>
</dbReference>
<dbReference type="PANTHER" id="PTHR43156:SF2">
    <property type="entry name" value="STAGE II SPORULATION PROTEIN E"/>
    <property type="match status" value="1"/>
</dbReference>
<dbReference type="Gene3D" id="3.30.450.20">
    <property type="entry name" value="PAS domain"/>
    <property type="match status" value="1"/>
</dbReference>